<dbReference type="AlphaFoldDB" id="A0A2M8GNG8"/>
<dbReference type="Gene3D" id="2.60.40.10">
    <property type="entry name" value="Immunoglobulins"/>
    <property type="match status" value="1"/>
</dbReference>
<gene>
    <name evidence="2" type="ORF">CO007_01130</name>
</gene>
<reference evidence="3" key="1">
    <citation type="submission" date="2017-09" db="EMBL/GenBank/DDBJ databases">
        <title>Depth-based differentiation of microbial function through sediment-hosted aquifers and enrichment of novel symbionts in the deep terrestrial subsurface.</title>
        <authorList>
            <person name="Probst A.J."/>
            <person name="Ladd B."/>
            <person name="Jarett J.K."/>
            <person name="Geller-Mcgrath D.E."/>
            <person name="Sieber C.M.K."/>
            <person name="Emerson J.B."/>
            <person name="Anantharaman K."/>
            <person name="Thomas B.C."/>
            <person name="Malmstrom R."/>
            <person name="Stieglmeier M."/>
            <person name="Klingl A."/>
            <person name="Woyke T."/>
            <person name="Ryan C.M."/>
            <person name="Banfield J.F."/>
        </authorList>
    </citation>
    <scope>NUCLEOTIDE SEQUENCE [LARGE SCALE GENOMIC DNA]</scope>
</reference>
<evidence type="ECO:0008006" key="4">
    <source>
        <dbReference type="Google" id="ProtNLM"/>
    </source>
</evidence>
<dbReference type="InterPro" id="IPR013783">
    <property type="entry name" value="Ig-like_fold"/>
</dbReference>
<organism evidence="2 3">
    <name type="scientific">Candidatus Roizmanbacteria bacterium CG_4_8_14_3_um_filter_36_10</name>
    <dbReference type="NCBI Taxonomy" id="1974834"/>
    <lineage>
        <taxon>Bacteria</taxon>
        <taxon>Candidatus Roizmaniibacteriota</taxon>
    </lineage>
</organism>
<evidence type="ECO:0000313" key="2">
    <source>
        <dbReference type="EMBL" id="PJC82101.1"/>
    </source>
</evidence>
<proteinExistence type="predicted"/>
<dbReference type="Pfam" id="PF13413">
    <property type="entry name" value="HTH_25"/>
    <property type="match status" value="1"/>
</dbReference>
<accession>A0A2M8GNG8</accession>
<feature type="transmembrane region" description="Helical" evidence="1">
    <location>
        <begin position="100"/>
        <end position="118"/>
    </location>
</feature>
<comment type="caution">
    <text evidence="2">The sequence shown here is derived from an EMBL/GenBank/DDBJ whole genome shotgun (WGS) entry which is preliminary data.</text>
</comment>
<evidence type="ECO:0000313" key="3">
    <source>
        <dbReference type="Proteomes" id="UP000229370"/>
    </source>
</evidence>
<name>A0A2M8GNG8_9BACT</name>
<protein>
    <recommendedName>
        <fullName evidence="4">HTH cro/C1-type domain-containing protein</fullName>
    </recommendedName>
</protein>
<dbReference type="PANTHER" id="PTHR34475:SF1">
    <property type="entry name" value="CYTOSKELETON PROTEIN RODZ"/>
    <property type="match status" value="1"/>
</dbReference>
<dbReference type="PANTHER" id="PTHR34475">
    <property type="match status" value="1"/>
</dbReference>
<dbReference type="EMBL" id="PFQK01000026">
    <property type="protein sequence ID" value="PJC82101.1"/>
    <property type="molecule type" value="Genomic_DNA"/>
</dbReference>
<evidence type="ECO:0000256" key="1">
    <source>
        <dbReference type="SAM" id="Phobius"/>
    </source>
</evidence>
<dbReference type="Proteomes" id="UP000229370">
    <property type="component" value="Unassembled WGS sequence"/>
</dbReference>
<dbReference type="GO" id="GO:0003677">
    <property type="term" value="F:DNA binding"/>
    <property type="evidence" value="ECO:0007669"/>
    <property type="project" value="InterPro"/>
</dbReference>
<dbReference type="Gene3D" id="1.10.260.40">
    <property type="entry name" value="lambda repressor-like DNA-binding domains"/>
    <property type="match status" value="1"/>
</dbReference>
<keyword evidence="1" id="KW-1133">Transmembrane helix</keyword>
<dbReference type="InterPro" id="IPR010982">
    <property type="entry name" value="Lambda_DNA-bd_dom_sf"/>
</dbReference>
<keyword evidence="1" id="KW-0472">Membrane</keyword>
<keyword evidence="1" id="KW-0812">Transmembrane</keyword>
<sequence length="210" mass="24800">MLTVGEILKKERERKGYFLAEIEKEIKVREKFLQAVENNDWRQFSSRIYIVGIIKNYSRFLGLDSDKVIVYFYRDYEKKEEIKFKRKLPSHYLNPETKKIFFIVLGLIFTLFFIYFGYQLKVYFSPPKVTIISPKTNIVKKDDSIKIIGRTEKEAVITVLGERIYQNKDGVFEFNYPVKPGKNIVTIDVVGANGKKTVISREFVRQKIKN</sequence>
<dbReference type="InterPro" id="IPR050400">
    <property type="entry name" value="Bact_Cytoskel_RodZ"/>
</dbReference>